<name>A0A0K0DZA9_STRER</name>
<evidence type="ECO:0000256" key="3">
    <source>
        <dbReference type="ARBA" id="ARBA00022723"/>
    </source>
</evidence>
<reference evidence="13" key="1">
    <citation type="submission" date="2015-08" db="UniProtKB">
        <authorList>
            <consortium name="WormBaseParasite"/>
        </authorList>
    </citation>
    <scope>IDENTIFICATION</scope>
</reference>
<evidence type="ECO:0000256" key="10">
    <source>
        <dbReference type="ARBA" id="ARBA00023242"/>
    </source>
</evidence>
<dbReference type="InterPro" id="IPR013088">
    <property type="entry name" value="Znf_NHR/GATA"/>
</dbReference>
<dbReference type="InterPro" id="IPR051152">
    <property type="entry name" value="C.elegans_Orphan_NR"/>
</dbReference>
<dbReference type="SMART" id="SM00399">
    <property type="entry name" value="ZnF_C4"/>
    <property type="match status" value="1"/>
</dbReference>
<dbReference type="PROSITE" id="PS51030">
    <property type="entry name" value="NUCLEAR_REC_DBD_2"/>
    <property type="match status" value="1"/>
</dbReference>
<proteinExistence type="inferred from homology"/>
<evidence type="ECO:0000313" key="12">
    <source>
        <dbReference type="Proteomes" id="UP000035681"/>
    </source>
</evidence>
<dbReference type="Gene3D" id="1.10.565.10">
    <property type="entry name" value="Retinoid X Receptor"/>
    <property type="match status" value="1"/>
</dbReference>
<evidence type="ECO:0000313" key="13">
    <source>
        <dbReference type="WBParaSite" id="SSTP_0000257500.1"/>
    </source>
</evidence>
<keyword evidence="12" id="KW-1185">Reference proteome</keyword>
<keyword evidence="7" id="KW-0238">DNA-binding</keyword>
<evidence type="ECO:0000256" key="9">
    <source>
        <dbReference type="ARBA" id="ARBA00023170"/>
    </source>
</evidence>
<dbReference type="GO" id="GO:0005634">
    <property type="term" value="C:nucleus"/>
    <property type="evidence" value="ECO:0007669"/>
    <property type="project" value="UniProtKB-SubCell"/>
</dbReference>
<evidence type="ECO:0000256" key="6">
    <source>
        <dbReference type="ARBA" id="ARBA00023015"/>
    </source>
</evidence>
<protein>
    <submittedName>
        <fullName evidence="13 14">Nuclear receptor domain-containing protein</fullName>
    </submittedName>
</protein>
<dbReference type="CDD" id="cd06960">
    <property type="entry name" value="NR_DBD_HNF4A"/>
    <property type="match status" value="1"/>
</dbReference>
<evidence type="ECO:0000259" key="11">
    <source>
        <dbReference type="PROSITE" id="PS51030"/>
    </source>
</evidence>
<keyword evidence="4" id="KW-0863">Zinc-finger</keyword>
<keyword evidence="5" id="KW-0862">Zinc</keyword>
<evidence type="ECO:0000256" key="2">
    <source>
        <dbReference type="ARBA" id="ARBA00005993"/>
    </source>
</evidence>
<evidence type="ECO:0000256" key="5">
    <source>
        <dbReference type="ARBA" id="ARBA00022833"/>
    </source>
</evidence>
<dbReference type="STRING" id="6248.A0A0K0DZA9"/>
<dbReference type="GO" id="GO:0008270">
    <property type="term" value="F:zinc ion binding"/>
    <property type="evidence" value="ECO:0007669"/>
    <property type="project" value="UniProtKB-KW"/>
</dbReference>
<evidence type="ECO:0000256" key="4">
    <source>
        <dbReference type="ARBA" id="ARBA00022771"/>
    </source>
</evidence>
<dbReference type="GO" id="GO:0003700">
    <property type="term" value="F:DNA-binding transcription factor activity"/>
    <property type="evidence" value="ECO:0007669"/>
    <property type="project" value="InterPro"/>
</dbReference>
<dbReference type="AlphaFoldDB" id="A0A0K0DZA9"/>
<evidence type="ECO:0000256" key="1">
    <source>
        <dbReference type="ARBA" id="ARBA00004123"/>
    </source>
</evidence>
<comment type="subcellular location">
    <subcellularLocation>
        <location evidence="1">Nucleus</location>
    </subcellularLocation>
</comment>
<dbReference type="InterPro" id="IPR049636">
    <property type="entry name" value="HNF4-like_DBD"/>
</dbReference>
<dbReference type="InterPro" id="IPR035500">
    <property type="entry name" value="NHR-like_dom_sf"/>
</dbReference>
<evidence type="ECO:0000313" key="14">
    <source>
        <dbReference type="WBParaSite" id="TCONS_00005439.p1"/>
    </source>
</evidence>
<evidence type="ECO:0000256" key="8">
    <source>
        <dbReference type="ARBA" id="ARBA00023163"/>
    </source>
</evidence>
<dbReference type="Pfam" id="PF00105">
    <property type="entry name" value="zf-C4"/>
    <property type="match status" value="1"/>
</dbReference>
<accession>A0A0K0DZA9</accession>
<dbReference type="SUPFAM" id="SSF48508">
    <property type="entry name" value="Nuclear receptor ligand-binding domain"/>
    <property type="match status" value="1"/>
</dbReference>
<evidence type="ECO:0000256" key="7">
    <source>
        <dbReference type="ARBA" id="ARBA00023125"/>
    </source>
</evidence>
<dbReference type="SUPFAM" id="SSF57716">
    <property type="entry name" value="Glucocorticoid receptor-like (DNA-binding domain)"/>
    <property type="match status" value="1"/>
</dbReference>
<dbReference type="Pfam" id="PF00104">
    <property type="entry name" value="Hormone_recep"/>
    <property type="match status" value="1"/>
</dbReference>
<dbReference type="InterPro" id="IPR000536">
    <property type="entry name" value="Nucl_hrmn_rcpt_lig-bd"/>
</dbReference>
<dbReference type="PRINTS" id="PR00047">
    <property type="entry name" value="STROIDFINGER"/>
</dbReference>
<dbReference type="WBParaSite" id="TCONS_00005439.p1">
    <property type="protein sequence ID" value="TCONS_00005439.p1"/>
    <property type="gene ID" value="XLOC_003727"/>
</dbReference>
<keyword evidence="6" id="KW-0805">Transcription regulation</keyword>
<dbReference type="GO" id="GO:0000978">
    <property type="term" value="F:RNA polymerase II cis-regulatory region sequence-specific DNA binding"/>
    <property type="evidence" value="ECO:0007669"/>
    <property type="project" value="InterPro"/>
</dbReference>
<dbReference type="InterPro" id="IPR001628">
    <property type="entry name" value="Znf_hrmn_rcpt"/>
</dbReference>
<dbReference type="PANTHER" id="PTHR45680">
    <property type="entry name" value="NUCLEAR HORMONE RECEPTOR FAMILY"/>
    <property type="match status" value="1"/>
</dbReference>
<dbReference type="PANTHER" id="PTHR45680:SF29">
    <property type="entry name" value="NUCLEAR HORMONE RECEPTOR FAMILY"/>
    <property type="match status" value="1"/>
</dbReference>
<dbReference type="Gene3D" id="3.30.50.10">
    <property type="entry name" value="Erythroid Transcription Factor GATA-1, subunit A"/>
    <property type="match status" value="1"/>
</dbReference>
<feature type="domain" description="Nuclear receptor" evidence="11">
    <location>
        <begin position="9"/>
        <end position="85"/>
    </location>
</feature>
<sequence length="388" mass="45924">MESNQINDNEECLVCTDLTKSTHCSVNSCRSCSAFFRRSVLGNYIYKCRRGSKKCQIKPKDKYFCKYCRYEKCKAVGMTIKKYNNDNKEEIDLNKIQCNSNVIISDSDTSCSSSSKIIVERYKIIQNQLIFDIQETKNLIKNIFEGKIYGTPSMDGFQLTCLQKVIQGIEYLKRKLNVGSREEISILLKIEFRQYLRFWEKFIICAAEMLMHIPEFVLLPNDKKVHYSILLSSINNEEILIIDEKNAHPINNFKLVIFEMTDTIAKKFDDMTKPFTQFLDIHLLQPMKFLKLENIEIAYLIIQMLFSHVNNEKLYSEFQSDFDKIIRISNDELHNYYYYNKKITNYAYRITEMTKLLSMLKEYSVREREIILATKWLNIFDLSVIDKF</sequence>
<comment type="similarity">
    <text evidence="2">Belongs to the nuclear hormone receptor family.</text>
</comment>
<dbReference type="Proteomes" id="UP000035681">
    <property type="component" value="Unplaced"/>
</dbReference>
<keyword evidence="3" id="KW-0479">Metal-binding</keyword>
<keyword evidence="9" id="KW-0675">Receptor</keyword>
<dbReference type="WBParaSite" id="SSTP_0000257500.1">
    <property type="protein sequence ID" value="SSTP_0000257500.1"/>
    <property type="gene ID" value="SSTP_0000257500"/>
</dbReference>
<keyword evidence="10" id="KW-0539">Nucleus</keyword>
<organism evidence="13">
    <name type="scientific">Strongyloides stercoralis</name>
    <name type="common">Threadworm</name>
    <dbReference type="NCBI Taxonomy" id="6248"/>
    <lineage>
        <taxon>Eukaryota</taxon>
        <taxon>Metazoa</taxon>
        <taxon>Ecdysozoa</taxon>
        <taxon>Nematoda</taxon>
        <taxon>Chromadorea</taxon>
        <taxon>Rhabditida</taxon>
        <taxon>Tylenchina</taxon>
        <taxon>Panagrolaimomorpha</taxon>
        <taxon>Strongyloidoidea</taxon>
        <taxon>Strongyloididae</taxon>
        <taxon>Strongyloides</taxon>
    </lineage>
</organism>
<keyword evidence="8" id="KW-0804">Transcription</keyword>